<keyword evidence="7 14" id="KW-0547">Nucleotide-binding</keyword>
<evidence type="ECO:0000256" key="6">
    <source>
        <dbReference type="ARBA" id="ARBA00022737"/>
    </source>
</evidence>
<evidence type="ECO:0000256" key="3">
    <source>
        <dbReference type="ARBA" id="ARBA00009280"/>
    </source>
</evidence>
<dbReference type="EMBL" id="JAACXV010000079">
    <property type="protein sequence ID" value="KAF7284302.1"/>
    <property type="molecule type" value="Genomic_DNA"/>
</dbReference>
<feature type="domain" description="DAGKc" evidence="18">
    <location>
        <begin position="559"/>
        <end position="697"/>
    </location>
</feature>
<dbReference type="Pfam" id="PF00781">
    <property type="entry name" value="DAGK_cat"/>
    <property type="match status" value="1"/>
</dbReference>
<evidence type="ECO:0000259" key="16">
    <source>
        <dbReference type="PROSITE" id="PS50081"/>
    </source>
</evidence>
<evidence type="ECO:0000259" key="17">
    <source>
        <dbReference type="PROSITE" id="PS50102"/>
    </source>
</evidence>
<name>A0A834ISV3_RHYFE</name>
<keyword evidence="5" id="KW-0479">Metal-binding</keyword>
<evidence type="ECO:0000256" key="7">
    <source>
        <dbReference type="ARBA" id="ARBA00022741"/>
    </source>
</evidence>
<dbReference type="InterPro" id="IPR056392">
    <property type="entry name" value="DGKtheta_RBD"/>
</dbReference>
<proteinExistence type="inferred from homology"/>
<dbReference type="SUPFAM" id="SSF111331">
    <property type="entry name" value="NAD kinase/diacylglycerol kinase-like"/>
    <property type="match status" value="1"/>
</dbReference>
<dbReference type="InterPro" id="IPR001206">
    <property type="entry name" value="Diacylglycerol_kinase_cat_dom"/>
</dbReference>
<feature type="domain" description="Phorbol-ester/DAG-type" evidence="16">
    <location>
        <begin position="146"/>
        <end position="197"/>
    </location>
</feature>
<evidence type="ECO:0000256" key="12">
    <source>
        <dbReference type="ARBA" id="ARBA00023136"/>
    </source>
</evidence>
<dbReference type="PROSITE" id="PS50102">
    <property type="entry name" value="RRM"/>
    <property type="match status" value="1"/>
</dbReference>
<dbReference type="CDD" id="cd20804">
    <property type="entry name" value="C1_DGKtheta_typeV_rpt2"/>
    <property type="match status" value="1"/>
</dbReference>
<feature type="region of interest" description="Disordered" evidence="15">
    <location>
        <begin position="698"/>
        <end position="722"/>
    </location>
</feature>
<dbReference type="InterPro" id="IPR017438">
    <property type="entry name" value="ATP-NAD_kinase_N"/>
</dbReference>
<accession>A0A834ISV3</accession>
<evidence type="ECO:0000256" key="11">
    <source>
        <dbReference type="ARBA" id="ARBA00022840"/>
    </source>
</evidence>
<evidence type="ECO:0000256" key="4">
    <source>
        <dbReference type="ARBA" id="ARBA00022679"/>
    </source>
</evidence>
<dbReference type="EC" id="2.7.1.107" evidence="14"/>
<dbReference type="PROSITE" id="PS50146">
    <property type="entry name" value="DAGK"/>
    <property type="match status" value="1"/>
</dbReference>
<evidence type="ECO:0000256" key="9">
    <source>
        <dbReference type="ARBA" id="ARBA00022777"/>
    </source>
</evidence>
<dbReference type="GO" id="GO:0008270">
    <property type="term" value="F:zinc ion binding"/>
    <property type="evidence" value="ECO:0007669"/>
    <property type="project" value="UniProtKB-KW"/>
</dbReference>
<keyword evidence="9 14" id="KW-0418">Kinase</keyword>
<feature type="domain" description="Phorbol-ester/DAG-type" evidence="16">
    <location>
        <begin position="17"/>
        <end position="67"/>
    </location>
</feature>
<dbReference type="SMART" id="SM00109">
    <property type="entry name" value="C1"/>
    <property type="match status" value="3"/>
</dbReference>
<dbReference type="CDD" id="cd01783">
    <property type="entry name" value="RA2_DAGK-theta"/>
    <property type="match status" value="1"/>
</dbReference>
<dbReference type="SUPFAM" id="SSF54236">
    <property type="entry name" value="Ubiquitin-like"/>
    <property type="match status" value="2"/>
</dbReference>
<evidence type="ECO:0000256" key="13">
    <source>
        <dbReference type="PROSITE-ProRule" id="PRU00176"/>
    </source>
</evidence>
<evidence type="ECO:0000313" key="21">
    <source>
        <dbReference type="Proteomes" id="UP000625711"/>
    </source>
</evidence>
<evidence type="ECO:0000256" key="5">
    <source>
        <dbReference type="ARBA" id="ARBA00022723"/>
    </source>
</evidence>
<dbReference type="PANTHER" id="PTHR11255:SF54">
    <property type="entry name" value="DIACYLGLYCEROL KINASE THETA"/>
    <property type="match status" value="1"/>
</dbReference>
<dbReference type="InterPro" id="IPR020454">
    <property type="entry name" value="DAG/PE-bd"/>
</dbReference>
<dbReference type="FunFam" id="2.60.200.40:FF:000004">
    <property type="entry name" value="Diacylglycerol kinase"/>
    <property type="match status" value="1"/>
</dbReference>
<dbReference type="FunFam" id="3.40.50.10330:FF:000011">
    <property type="entry name" value="Diacylglycerol kinase"/>
    <property type="match status" value="1"/>
</dbReference>
<evidence type="ECO:0000259" key="19">
    <source>
        <dbReference type="PROSITE" id="PS50200"/>
    </source>
</evidence>
<comment type="catalytic activity">
    <reaction evidence="1 14">
        <text>a 1,2-diacyl-sn-glycerol + ATP = a 1,2-diacyl-sn-glycero-3-phosphate + ADP + H(+)</text>
        <dbReference type="Rhea" id="RHEA:10272"/>
        <dbReference type="ChEBI" id="CHEBI:15378"/>
        <dbReference type="ChEBI" id="CHEBI:17815"/>
        <dbReference type="ChEBI" id="CHEBI:30616"/>
        <dbReference type="ChEBI" id="CHEBI:58608"/>
        <dbReference type="ChEBI" id="CHEBI:456216"/>
        <dbReference type="EC" id="2.7.1.107"/>
    </reaction>
</comment>
<dbReference type="SUPFAM" id="SSF57889">
    <property type="entry name" value="Cysteine-rich domain"/>
    <property type="match status" value="3"/>
</dbReference>
<dbReference type="GO" id="GO:0005524">
    <property type="term" value="F:ATP binding"/>
    <property type="evidence" value="ECO:0007669"/>
    <property type="project" value="UniProtKB-KW"/>
</dbReference>
<evidence type="ECO:0000259" key="18">
    <source>
        <dbReference type="PROSITE" id="PS50146"/>
    </source>
</evidence>
<evidence type="ECO:0000256" key="15">
    <source>
        <dbReference type="SAM" id="MobiDB-lite"/>
    </source>
</evidence>
<keyword evidence="6" id="KW-0677">Repeat</keyword>
<evidence type="ECO:0000256" key="1">
    <source>
        <dbReference type="ARBA" id="ARBA00001383"/>
    </source>
</evidence>
<reference evidence="20" key="1">
    <citation type="submission" date="2020-08" db="EMBL/GenBank/DDBJ databases">
        <title>Genome sequencing and assembly of the red palm weevil Rhynchophorus ferrugineus.</title>
        <authorList>
            <person name="Dias G.B."/>
            <person name="Bergman C.M."/>
            <person name="Manee M."/>
        </authorList>
    </citation>
    <scope>NUCLEOTIDE SEQUENCE</scope>
    <source>
        <strain evidence="20">AA-2017</strain>
        <tissue evidence="20">Whole larva</tissue>
    </source>
</reference>
<dbReference type="InterPro" id="IPR000159">
    <property type="entry name" value="RA_dom"/>
</dbReference>
<dbReference type="Gene3D" id="3.30.60.20">
    <property type="match status" value="2"/>
</dbReference>
<dbReference type="PROSITE" id="PS50081">
    <property type="entry name" value="ZF_DAG_PE_2"/>
    <property type="match status" value="3"/>
</dbReference>
<dbReference type="AlphaFoldDB" id="A0A834ISV3"/>
<dbReference type="InterPro" id="IPR029071">
    <property type="entry name" value="Ubiquitin-like_domsf"/>
</dbReference>
<keyword evidence="12" id="KW-0472">Membrane</keyword>
<dbReference type="SMART" id="SM00045">
    <property type="entry name" value="DAGKa"/>
    <property type="match status" value="1"/>
</dbReference>
<keyword evidence="21" id="KW-1185">Reference proteome</keyword>
<dbReference type="PRINTS" id="PR00008">
    <property type="entry name" value="DAGPEDOMAIN"/>
</dbReference>
<dbReference type="Gene3D" id="3.40.50.10330">
    <property type="entry name" value="Probable inorganic polyphosphate/atp-NAD kinase, domain 1"/>
    <property type="match status" value="1"/>
</dbReference>
<dbReference type="GO" id="GO:0016020">
    <property type="term" value="C:membrane"/>
    <property type="evidence" value="ECO:0007669"/>
    <property type="project" value="UniProtKB-SubCell"/>
</dbReference>
<evidence type="ECO:0000256" key="14">
    <source>
        <dbReference type="RuleBase" id="RU361128"/>
    </source>
</evidence>
<keyword evidence="8" id="KW-0863">Zinc-finger</keyword>
<dbReference type="GO" id="GO:0003723">
    <property type="term" value="F:RNA binding"/>
    <property type="evidence" value="ECO:0007669"/>
    <property type="project" value="UniProtKB-UniRule"/>
</dbReference>
<dbReference type="CDD" id="cd17111">
    <property type="entry name" value="RA1_DAGK-theta"/>
    <property type="match status" value="1"/>
</dbReference>
<dbReference type="GO" id="GO:0004143">
    <property type="term" value="F:ATP-dependent diacylglycerol kinase activity"/>
    <property type="evidence" value="ECO:0007669"/>
    <property type="project" value="UniProtKB-EC"/>
</dbReference>
<dbReference type="CDD" id="cd20803">
    <property type="entry name" value="C1_DGKtheta_typeV_rpt1"/>
    <property type="match status" value="1"/>
</dbReference>
<sequence length="970" mass="109470">MAGSAVDQASACVVAHGHAFHKKTFHKPTYCHHCGDMLWGLIQQGFVCEVCNFVVHERCCKTVISPCSSIAASLVKNPVGHCWSDAIHQKRKFCNVCRKRLDDCDSIHCEICEYYVHVECQDFAVPDCKENATYAPDKELEEVEHKHQWREGNLPSGSKCEHCRKTCSNTECLSGYRCEWCRMTCHAACHLNIESNCNFGLLGPIFLPPHAVSIPRTEVPMEAIIGVQVRRKDTLSPRSTSEEFSSGEASRYRDLEDTLLLHSGKEKQDKQTKKEEERDEEVIKVFDGNNSLRRRIFRIIVVSRQATLNQLVVQALRAFHITKDPAQFYLTDLYSNDDYVLRDPTPVLGLNKKEGKRPAIFLRFKDKENDKGEVKVYPGKLQVSQAFCTVPVDSNTTVADLIKESIERFDLDCKCEDLRCLEVLLDRGVTERVLSWNERPWEIMKNLGRDSIRQMELMRFYLQLKQDPHGPNVALFIGNLPVNLVENAYKSLLSDMLGKDYKYAKIGPIYYEYGSMVVTFEDSETAVRALYILRESRLEEKQNLLVMLLPNIEPSMIPKGANPLLVFVNVKSGGRQGMELIANFRRLVNPYQVFDLDIGGPLPGLYVFRNIPKYKILVCGGDGTVGWVLQCLDNVGQDSQCDSPACAIIPLGTGNDLARVLRWGAGYADGEDPLNLLKDVIEAEEIMLDRWTVVLRPEEKPEKPEDNAKQVNSTGKKRQKLSKLKVTNEQIRKSVVSSSTSEENSQILVMNNYFGIGIDADLCLDFHNAREENPGKFISRLHNKSVYVKIGLRRMVGQGKVYKDLHKLVHLEVDFRPISLPQLEGIIVLNILSWGSGANPWGLEKDQQYHKPTHFDGLLEVVGVTGVVHLGQIQSGLRSAMRIAQGKHIRIHLNADIPVQVDGEPWIQTPCEVVILKSALKATMLKKMKRRMKRRNTEPSMAVAGEKQLEALPSPSNGGDSPTDPENAIF</sequence>
<keyword evidence="10" id="KW-0862">Zinc</keyword>
<dbReference type="InterPro" id="IPR016064">
    <property type="entry name" value="NAD/diacylglycerol_kinase_sf"/>
</dbReference>
<feature type="domain" description="Phorbol-ester/DAG-type" evidence="16">
    <location>
        <begin position="80"/>
        <end position="128"/>
    </location>
</feature>
<dbReference type="Proteomes" id="UP000625711">
    <property type="component" value="Unassembled WGS sequence"/>
</dbReference>
<evidence type="ECO:0000256" key="8">
    <source>
        <dbReference type="ARBA" id="ARBA00022771"/>
    </source>
</evidence>
<dbReference type="GO" id="GO:0007200">
    <property type="term" value="P:phospholipase C-activating G protein-coupled receptor signaling pathway"/>
    <property type="evidence" value="ECO:0007669"/>
    <property type="project" value="InterPro"/>
</dbReference>
<evidence type="ECO:0000313" key="20">
    <source>
        <dbReference type="EMBL" id="KAF7284302.1"/>
    </source>
</evidence>
<dbReference type="Gene3D" id="3.10.20.90">
    <property type="entry name" value="Phosphatidylinositol 3-kinase Catalytic Subunit, Chain A, domain 1"/>
    <property type="match status" value="1"/>
</dbReference>
<dbReference type="InterPro" id="IPR046349">
    <property type="entry name" value="C1-like_sf"/>
</dbReference>
<keyword evidence="11 14" id="KW-0067">ATP-binding</keyword>
<dbReference type="PROSITE" id="PS50200">
    <property type="entry name" value="RA"/>
    <property type="match status" value="1"/>
</dbReference>
<dbReference type="PANTHER" id="PTHR11255">
    <property type="entry name" value="DIACYLGLYCEROL KINASE"/>
    <property type="match status" value="1"/>
</dbReference>
<dbReference type="InterPro" id="IPR037607">
    <property type="entry name" value="DGK"/>
</dbReference>
<gene>
    <name evidence="20" type="ORF">GWI33_022288</name>
</gene>
<feature type="region of interest" description="Disordered" evidence="15">
    <location>
        <begin position="930"/>
        <end position="970"/>
    </location>
</feature>
<evidence type="ECO:0000256" key="2">
    <source>
        <dbReference type="ARBA" id="ARBA00004370"/>
    </source>
</evidence>
<evidence type="ECO:0000256" key="10">
    <source>
        <dbReference type="ARBA" id="ARBA00022833"/>
    </source>
</evidence>
<dbReference type="Pfam" id="PF24099">
    <property type="entry name" value="RBD_DGKtheta"/>
    <property type="match status" value="1"/>
</dbReference>
<organism evidence="20 21">
    <name type="scientific">Rhynchophorus ferrugineus</name>
    <name type="common">Red palm weevil</name>
    <name type="synonym">Curculio ferrugineus</name>
    <dbReference type="NCBI Taxonomy" id="354439"/>
    <lineage>
        <taxon>Eukaryota</taxon>
        <taxon>Metazoa</taxon>
        <taxon>Ecdysozoa</taxon>
        <taxon>Arthropoda</taxon>
        <taxon>Hexapoda</taxon>
        <taxon>Insecta</taxon>
        <taxon>Pterygota</taxon>
        <taxon>Neoptera</taxon>
        <taxon>Endopterygota</taxon>
        <taxon>Coleoptera</taxon>
        <taxon>Polyphaga</taxon>
        <taxon>Cucujiformia</taxon>
        <taxon>Curculionidae</taxon>
        <taxon>Dryophthorinae</taxon>
        <taxon>Rhynchophorus</taxon>
    </lineage>
</organism>
<comment type="caution">
    <text evidence="20">The sequence shown here is derived from an EMBL/GenBank/DDBJ whole genome shotgun (WGS) entry which is preliminary data.</text>
</comment>
<keyword evidence="13" id="KW-0694">RNA-binding</keyword>
<dbReference type="Pfam" id="PF00609">
    <property type="entry name" value="DAGK_acc"/>
    <property type="match status" value="1"/>
</dbReference>
<dbReference type="InterPro" id="IPR000756">
    <property type="entry name" value="Diacylglycerol_kin_accessory"/>
</dbReference>
<comment type="subcellular location">
    <subcellularLocation>
        <location evidence="2">Membrane</location>
    </subcellularLocation>
</comment>
<protein>
    <recommendedName>
        <fullName evidence="14">Diacylglycerol kinase</fullName>
        <shortName evidence="14">DAG kinase</shortName>
        <ecNumber evidence="14">2.7.1.107</ecNumber>
    </recommendedName>
</protein>
<dbReference type="CDD" id="cd20854">
    <property type="entry name" value="C1_DGKtheta_typeV_rpt3"/>
    <property type="match status" value="1"/>
</dbReference>
<dbReference type="InterPro" id="IPR000504">
    <property type="entry name" value="RRM_dom"/>
</dbReference>
<feature type="compositionally biased region" description="Basic and acidic residues" evidence="15">
    <location>
        <begin position="698"/>
        <end position="708"/>
    </location>
</feature>
<dbReference type="FunFam" id="3.10.20.90:FF:000200">
    <property type="entry name" value="Diacylglycerol kinase"/>
    <property type="match status" value="1"/>
</dbReference>
<feature type="domain" description="Ras-associating" evidence="19">
    <location>
        <begin position="370"/>
        <end position="467"/>
    </location>
</feature>
<dbReference type="InterPro" id="IPR002219">
    <property type="entry name" value="PKC_DAG/PE"/>
</dbReference>
<dbReference type="OrthoDB" id="242257at2759"/>
<comment type="similarity">
    <text evidence="3 14">Belongs to the eukaryotic diacylglycerol kinase family.</text>
</comment>
<dbReference type="PROSITE" id="PS00479">
    <property type="entry name" value="ZF_DAG_PE_1"/>
    <property type="match status" value="2"/>
</dbReference>
<dbReference type="Gene3D" id="2.60.200.40">
    <property type="match status" value="1"/>
</dbReference>
<dbReference type="SMART" id="SM00046">
    <property type="entry name" value="DAGKc"/>
    <property type="match status" value="1"/>
</dbReference>
<feature type="domain" description="RRM" evidence="17">
    <location>
        <begin position="473"/>
        <end position="551"/>
    </location>
</feature>
<dbReference type="Pfam" id="PF00130">
    <property type="entry name" value="C1_1"/>
    <property type="match status" value="2"/>
</dbReference>
<dbReference type="SMART" id="SM00314">
    <property type="entry name" value="RA"/>
    <property type="match status" value="2"/>
</dbReference>
<dbReference type="Pfam" id="PF00788">
    <property type="entry name" value="RA"/>
    <property type="match status" value="2"/>
</dbReference>
<keyword evidence="4 14" id="KW-0808">Transferase</keyword>